<name>A0A1I1S9Y3_9FLAO</name>
<feature type="transmembrane region" description="Helical" evidence="1">
    <location>
        <begin position="44"/>
        <end position="64"/>
    </location>
</feature>
<dbReference type="Proteomes" id="UP000199439">
    <property type="component" value="Unassembled WGS sequence"/>
</dbReference>
<feature type="transmembrane region" description="Helical" evidence="1">
    <location>
        <begin position="112"/>
        <end position="132"/>
    </location>
</feature>
<reference evidence="3" key="1">
    <citation type="submission" date="2016-10" db="EMBL/GenBank/DDBJ databases">
        <authorList>
            <person name="Varghese N."/>
            <person name="Submissions S."/>
        </authorList>
    </citation>
    <scope>NUCLEOTIDE SEQUENCE [LARGE SCALE GENOMIC DNA]</scope>
    <source>
        <strain evidence="3">DSM 25730</strain>
    </source>
</reference>
<dbReference type="STRING" id="870482.SAMN04487987_1175"/>
<feature type="transmembrane region" description="Helical" evidence="1">
    <location>
        <begin position="16"/>
        <end position="35"/>
    </location>
</feature>
<dbReference type="EMBL" id="FOMI01000017">
    <property type="protein sequence ID" value="SFD43334.1"/>
    <property type="molecule type" value="Genomic_DNA"/>
</dbReference>
<keyword evidence="1" id="KW-1133">Transmembrane helix</keyword>
<accession>A0A1I1S9Y3</accession>
<keyword evidence="1" id="KW-0812">Transmembrane</keyword>
<evidence type="ECO:0000256" key="1">
    <source>
        <dbReference type="SAM" id="Phobius"/>
    </source>
</evidence>
<gene>
    <name evidence="2" type="ORF">SAMN04487987_1175</name>
</gene>
<evidence type="ECO:0000313" key="2">
    <source>
        <dbReference type="EMBL" id="SFD43334.1"/>
    </source>
</evidence>
<organism evidence="2 3">
    <name type="scientific">Algibacter pectinivorans</name>
    <dbReference type="NCBI Taxonomy" id="870482"/>
    <lineage>
        <taxon>Bacteria</taxon>
        <taxon>Pseudomonadati</taxon>
        <taxon>Bacteroidota</taxon>
        <taxon>Flavobacteriia</taxon>
        <taxon>Flavobacteriales</taxon>
        <taxon>Flavobacteriaceae</taxon>
        <taxon>Algibacter</taxon>
    </lineage>
</organism>
<proteinExistence type="predicted"/>
<protein>
    <submittedName>
        <fullName evidence="2">Uncharacterized protein</fullName>
    </submittedName>
</protein>
<feature type="transmembrane region" description="Helical" evidence="1">
    <location>
        <begin position="84"/>
        <end position="105"/>
    </location>
</feature>
<keyword evidence="3" id="KW-1185">Reference proteome</keyword>
<sequence length="139" mass="16449">MSLFKDIQESHDSIKALGISLLLAPFWYLSIYLFHPEWYLKTDIIIKIILSCLLPILSVIFSSIYLSDTIEGNTFGLIENTVAILYFLMMWKAILMFCVYTFCFFTDNELYYYGYIMIYFTPIIILLIIHFYKIAVKKQ</sequence>
<evidence type="ECO:0000313" key="3">
    <source>
        <dbReference type="Proteomes" id="UP000199439"/>
    </source>
</evidence>
<dbReference type="AlphaFoldDB" id="A0A1I1S9Y3"/>
<keyword evidence="1" id="KW-0472">Membrane</keyword>